<dbReference type="Pfam" id="PF03711">
    <property type="entry name" value="OKR_DC_1_C"/>
    <property type="match status" value="1"/>
</dbReference>
<evidence type="ECO:0000259" key="6">
    <source>
        <dbReference type="Pfam" id="PF01276"/>
    </source>
</evidence>
<evidence type="ECO:0000256" key="1">
    <source>
        <dbReference type="ARBA" id="ARBA00001933"/>
    </source>
</evidence>
<evidence type="ECO:0000256" key="3">
    <source>
        <dbReference type="ARBA" id="ARBA00022793"/>
    </source>
</evidence>
<dbReference type="Pfam" id="PF01276">
    <property type="entry name" value="OKR_DC_1"/>
    <property type="match status" value="1"/>
</dbReference>
<dbReference type="RefSeq" id="WP_044824589.1">
    <property type="nucleotide sequence ID" value="NZ_CP009687.1"/>
</dbReference>
<dbReference type="PATRIC" id="fig|84022.5.peg.3933"/>
<evidence type="ECO:0000259" key="7">
    <source>
        <dbReference type="Pfam" id="PF03711"/>
    </source>
</evidence>
<dbReference type="InterPro" id="IPR000310">
    <property type="entry name" value="Orn/Lys/Arg_deCO2ase_major_dom"/>
</dbReference>
<keyword evidence="4" id="KW-0663">Pyridoxal phosphate</keyword>
<evidence type="ECO:0000256" key="4">
    <source>
        <dbReference type="ARBA" id="ARBA00022898"/>
    </source>
</evidence>
<feature type="domain" description="Orn/Lys/Arg decarboxylase C-terminal" evidence="7">
    <location>
        <begin position="372"/>
        <end position="450"/>
    </location>
</feature>
<sequence>MKQTPLLDKLLRLQEENLTSFHVPGHKNGKIFNKINYKNFKEVLPNIDTTEIIGTDYLHNPKEVIKKAQDRAREVFKSEATFFLVNGSTSGIYSMIMAATSPGDKIIVARNCHQSVINATILGDLTPIYLYPEVDVYRGMALGVLPGEVKKRLLEHPDAKAVVITYPTYDGFASDLKEIAKIVHQHEKVLLVDEAHGAHLGLSEKLPMTALECGADAVVQSTHKTLPAFTQSSMLHIQGNRVDVEKLKFMLKLHQSSSPSYLLMASLDLAVTIYEDRGRQLMQELLEHIENFKNKVKKMGQVTFLEDVVMGKDSIKAIDSTKLWISMQQNKINGHYLEKELRNQYNIQMELSNRYGILGITSIANDEEDFQKLYDALKGISKQEGEETLQKFPFFSYVLPKQIFTPKEALYKEKKQVPLEKSKGYVSGEYLIPYPPGIPILVPGEVIEEEVILHARSMVKNGMKVLGLKDHQWKTIEVLV</sequence>
<evidence type="ECO:0000313" key="8">
    <source>
        <dbReference type="EMBL" id="AKL93588.1"/>
    </source>
</evidence>
<dbReference type="SUPFAM" id="SSF55904">
    <property type="entry name" value="Ornithine decarboxylase C-terminal domain"/>
    <property type="match status" value="1"/>
</dbReference>
<dbReference type="InterPro" id="IPR015421">
    <property type="entry name" value="PyrdxlP-dep_Trfase_major"/>
</dbReference>
<dbReference type="CDD" id="cd00615">
    <property type="entry name" value="Orn_deC_like"/>
    <property type="match status" value="1"/>
</dbReference>
<dbReference type="STRING" id="84022.CACET_c00700"/>
<dbReference type="OrthoDB" id="9815233at2"/>
<name>A0A0D8IA81_9CLOT</name>
<dbReference type="EC" id="4.1.1.19" evidence="8"/>
<dbReference type="Gene3D" id="3.40.640.10">
    <property type="entry name" value="Type I PLP-dependent aspartate aminotransferase-like (Major domain)"/>
    <property type="match status" value="1"/>
</dbReference>
<dbReference type="AlphaFoldDB" id="A0A0D8IA81"/>
<dbReference type="InterPro" id="IPR015424">
    <property type="entry name" value="PyrdxlP-dep_Trfase"/>
</dbReference>
<dbReference type="InterPro" id="IPR036633">
    <property type="entry name" value="Prn/Lys/Arg_de-COase_C_sf"/>
</dbReference>
<protein>
    <submittedName>
        <fullName evidence="8">Arginine decarboxylase SpeA</fullName>
        <ecNumber evidence="8">4.1.1.19</ecNumber>
    </submittedName>
</protein>
<feature type="domain" description="Orn/Lys/Arg decarboxylases family 1 pyridoxal-P attachment site" evidence="6">
    <location>
        <begin position="4"/>
        <end position="307"/>
    </location>
</feature>
<comment type="cofactor">
    <cofactor evidence="1">
        <name>pyridoxal 5'-phosphate</name>
        <dbReference type="ChEBI" id="CHEBI:597326"/>
    </cofactor>
</comment>
<dbReference type="InterPro" id="IPR052357">
    <property type="entry name" value="Orn_Lys_Arg_decarboxylase-I"/>
</dbReference>
<dbReference type="PANTHER" id="PTHR43277">
    <property type="entry name" value="ARGININE DECARBOXYLASE"/>
    <property type="match status" value="1"/>
</dbReference>
<dbReference type="EMBL" id="CP009687">
    <property type="protein sequence ID" value="AKL93588.1"/>
    <property type="molecule type" value="Genomic_DNA"/>
</dbReference>
<keyword evidence="3" id="KW-0210">Decarboxylase</keyword>
<gene>
    <name evidence="8" type="primary">speA1</name>
    <name evidence="8" type="ORF">CACET_c00700</name>
</gene>
<keyword evidence="9" id="KW-1185">Reference proteome</keyword>
<reference evidence="8 9" key="1">
    <citation type="submission" date="2014-10" db="EMBL/GenBank/DDBJ databases">
        <title>Genome sequence of Clostridium aceticum DSM 1496.</title>
        <authorList>
            <person name="Poehlein A."/>
            <person name="Schiel-Bengelsdorf B."/>
            <person name="Gottschalk G."/>
            <person name="Duerre P."/>
            <person name="Daniel R."/>
        </authorList>
    </citation>
    <scope>NUCLEOTIDE SEQUENCE [LARGE SCALE GENOMIC DNA]</scope>
    <source>
        <strain evidence="8 9">DSM 1496</strain>
    </source>
</reference>
<organism evidence="8 9">
    <name type="scientific">Clostridium aceticum</name>
    <dbReference type="NCBI Taxonomy" id="84022"/>
    <lineage>
        <taxon>Bacteria</taxon>
        <taxon>Bacillati</taxon>
        <taxon>Bacillota</taxon>
        <taxon>Clostridia</taxon>
        <taxon>Eubacteriales</taxon>
        <taxon>Clostridiaceae</taxon>
        <taxon>Clostridium</taxon>
    </lineage>
</organism>
<keyword evidence="5 8" id="KW-0456">Lyase</keyword>
<accession>A0A0D8IA81</accession>
<dbReference type="KEGG" id="cace:CACET_c00700"/>
<proteinExistence type="inferred from homology"/>
<dbReference type="GO" id="GO:0008792">
    <property type="term" value="F:arginine decarboxylase activity"/>
    <property type="evidence" value="ECO:0007669"/>
    <property type="project" value="UniProtKB-EC"/>
</dbReference>
<evidence type="ECO:0000256" key="2">
    <source>
        <dbReference type="ARBA" id="ARBA00010671"/>
    </source>
</evidence>
<dbReference type="Proteomes" id="UP000035704">
    <property type="component" value="Chromosome"/>
</dbReference>
<evidence type="ECO:0000256" key="5">
    <source>
        <dbReference type="ARBA" id="ARBA00023239"/>
    </source>
</evidence>
<dbReference type="SUPFAM" id="SSF53383">
    <property type="entry name" value="PLP-dependent transferases"/>
    <property type="match status" value="1"/>
</dbReference>
<dbReference type="InterPro" id="IPR008286">
    <property type="entry name" value="Prn/Lys/Arg_de-COase_C"/>
</dbReference>
<evidence type="ECO:0000313" key="9">
    <source>
        <dbReference type="Proteomes" id="UP000035704"/>
    </source>
</evidence>
<dbReference type="Gene3D" id="3.90.100.10">
    <property type="entry name" value="Orn/Lys/Arg decarboxylase, C-terminal domain"/>
    <property type="match status" value="1"/>
</dbReference>
<dbReference type="PANTHER" id="PTHR43277:SF4">
    <property type="entry name" value="ARGININE DECARBOXYLASE"/>
    <property type="match status" value="1"/>
</dbReference>
<comment type="similarity">
    <text evidence="2">Belongs to the Orn/Lys/Arg decarboxylase class-I family.</text>
</comment>